<evidence type="ECO:0000256" key="5">
    <source>
        <dbReference type="ARBA" id="ARBA00023027"/>
    </source>
</evidence>
<dbReference type="GO" id="GO:0008926">
    <property type="term" value="F:mannitol-1-phosphate 5-dehydrogenase activity"/>
    <property type="evidence" value="ECO:0007669"/>
    <property type="project" value="UniProtKB-EC"/>
</dbReference>
<dbReference type="EMBL" id="FLUV01000021">
    <property type="protein sequence ID" value="SBW17086.1"/>
    <property type="molecule type" value="Genomic_DNA"/>
</dbReference>
<dbReference type="InterPro" id="IPR023027">
    <property type="entry name" value="Mannitol_DH_CS"/>
</dbReference>
<feature type="domain" description="Mannitol dehydrogenase N-terminal" evidence="8">
    <location>
        <begin position="66"/>
        <end position="309"/>
    </location>
</feature>
<dbReference type="SUPFAM" id="SSF48179">
    <property type="entry name" value="6-phosphogluconate dehydrogenase C-terminal domain-like"/>
    <property type="match status" value="1"/>
</dbReference>
<dbReference type="PANTHER" id="PTHR43362:SF1">
    <property type="entry name" value="MANNITOL DEHYDROGENASE 2-RELATED"/>
    <property type="match status" value="1"/>
</dbReference>
<dbReference type="InterPro" id="IPR013118">
    <property type="entry name" value="Mannitol_DH_C"/>
</dbReference>
<dbReference type="InterPro" id="IPR013131">
    <property type="entry name" value="Mannitol_DH_N"/>
</dbReference>
<evidence type="ECO:0000256" key="3">
    <source>
        <dbReference type="ARBA" id="ARBA00016219"/>
    </source>
</evidence>
<dbReference type="Gene3D" id="1.10.1040.10">
    <property type="entry name" value="N-(1-d-carboxylethyl)-l-norvaline Dehydrogenase, domain 2"/>
    <property type="match status" value="1"/>
</dbReference>
<dbReference type="PRINTS" id="PR00084">
    <property type="entry name" value="MTLDHDRGNASE"/>
</dbReference>
<dbReference type="SUPFAM" id="SSF51735">
    <property type="entry name" value="NAD(P)-binding Rossmann-fold domains"/>
    <property type="match status" value="1"/>
</dbReference>
<evidence type="ECO:0000256" key="2">
    <source>
        <dbReference type="ARBA" id="ARBA00012939"/>
    </source>
</evidence>
<evidence type="ECO:0000256" key="1">
    <source>
        <dbReference type="ARBA" id="ARBA00006541"/>
    </source>
</evidence>
<dbReference type="Proteomes" id="UP000199013">
    <property type="component" value="Unassembled WGS sequence"/>
</dbReference>
<evidence type="ECO:0000259" key="9">
    <source>
        <dbReference type="Pfam" id="PF08125"/>
    </source>
</evidence>
<comment type="catalytic activity">
    <reaction evidence="6">
        <text>D-mannitol 1-phosphate + NAD(+) = beta-D-fructose 6-phosphate + NADH + H(+)</text>
        <dbReference type="Rhea" id="RHEA:19661"/>
        <dbReference type="ChEBI" id="CHEBI:15378"/>
        <dbReference type="ChEBI" id="CHEBI:57540"/>
        <dbReference type="ChEBI" id="CHEBI:57634"/>
        <dbReference type="ChEBI" id="CHEBI:57945"/>
        <dbReference type="ChEBI" id="CHEBI:61381"/>
        <dbReference type="EC" id="1.1.1.17"/>
    </reaction>
</comment>
<proteinExistence type="inferred from homology"/>
<dbReference type="Pfam" id="PF01232">
    <property type="entry name" value="Mannitol_dh"/>
    <property type="match status" value="1"/>
</dbReference>
<feature type="region of interest" description="Disordered" evidence="7">
    <location>
        <begin position="1"/>
        <end position="37"/>
    </location>
</feature>
<gene>
    <name evidence="10" type="ORF">FDG2_0056</name>
</gene>
<evidence type="ECO:0000256" key="6">
    <source>
        <dbReference type="ARBA" id="ARBA00048615"/>
    </source>
</evidence>
<evidence type="ECO:0000256" key="7">
    <source>
        <dbReference type="SAM" id="MobiDB-lite"/>
    </source>
</evidence>
<dbReference type="GO" id="GO:0019594">
    <property type="term" value="P:mannitol metabolic process"/>
    <property type="evidence" value="ECO:0007669"/>
    <property type="project" value="InterPro"/>
</dbReference>
<dbReference type="InterPro" id="IPR036291">
    <property type="entry name" value="NAD(P)-bd_dom_sf"/>
</dbReference>
<feature type="domain" description="Mannitol dehydrogenase C-terminal" evidence="9">
    <location>
        <begin position="318"/>
        <end position="499"/>
    </location>
</feature>
<dbReference type="InterPro" id="IPR000669">
    <property type="entry name" value="Mannitol_DH"/>
</dbReference>
<sequence length="526" mass="57380">METATRHHRSTSDVSQNRQTNTAVAADSPFPSLERTVPSVLTESTVTKLGDRVETPAYDRHALTPSVVHLSVGGFARAHPILYFDDLAATGETGWGVIGVGMRSPAMGEVLRDQDGLYTVVECDRDGASARLVGALVDYFYLPEQPEQVADLLASPNTRLVTLTVTSEGYQVRSDMPTVRHDLAAPDDPVTAAGLLVAALRRRRAEGTGPFTVLSCDNLDDSGAATRLAVLEFTGLLDAQTGEDLTSWVRENVTFPNGMVDRITPTTSPELRDQIEDEFGVPDRWPVVTEPFRQWVVEDDFCTERPPLERVGVQVVDDVTPWKVMKGRLLNGGHCALGYLGVLAALETTDQAMAEPVLSEYMSRLLREEIAPLLPELPGQDTDEYVTTTLDRIANPAIGDSLLRLCRRGSTKIPHHVLSSLGEARVAGRPHRLLLAALAGWLRFLRGEDMEGRPLTVEDSRAEDLRRAAHAGGDDPTTLLGFRDIFGDLADDADLVAELGDLLTRASRDGIRGMLAAVLDFDEEVR</sequence>
<keyword evidence="11" id="KW-1185">Reference proteome</keyword>
<reference evidence="11" key="1">
    <citation type="submission" date="2016-02" db="EMBL/GenBank/DDBJ databases">
        <authorList>
            <person name="Wibberg D."/>
        </authorList>
    </citation>
    <scope>NUCLEOTIDE SEQUENCE [LARGE SCALE GENOMIC DNA]</scope>
</reference>
<dbReference type="EC" id="1.1.1.17" evidence="2"/>
<dbReference type="PANTHER" id="PTHR43362">
    <property type="entry name" value="MANNITOL DEHYDROGENASE DSF1-RELATED"/>
    <property type="match status" value="1"/>
</dbReference>
<dbReference type="Pfam" id="PF08125">
    <property type="entry name" value="Mannitol_dh_C"/>
    <property type="match status" value="1"/>
</dbReference>
<dbReference type="InterPro" id="IPR050988">
    <property type="entry name" value="Mannitol_DH/Oxidoreductase"/>
</dbReference>
<dbReference type="InterPro" id="IPR008927">
    <property type="entry name" value="6-PGluconate_DH-like_C_sf"/>
</dbReference>
<evidence type="ECO:0000259" key="8">
    <source>
        <dbReference type="Pfam" id="PF01232"/>
    </source>
</evidence>
<keyword evidence="5" id="KW-0520">NAD</keyword>
<dbReference type="AlphaFoldDB" id="A0A1C3NSY0"/>
<feature type="compositionally biased region" description="Polar residues" evidence="7">
    <location>
        <begin position="12"/>
        <end position="23"/>
    </location>
</feature>
<dbReference type="PROSITE" id="PS00974">
    <property type="entry name" value="MANNITOL_DHGENASE"/>
    <property type="match status" value="1"/>
</dbReference>
<evidence type="ECO:0000313" key="10">
    <source>
        <dbReference type="EMBL" id="SBW17086.1"/>
    </source>
</evidence>
<accession>A0A1C3NSY0</accession>
<protein>
    <recommendedName>
        <fullName evidence="3">Mannitol-1-phosphate 5-dehydrogenase</fullName>
        <ecNumber evidence="2">1.1.1.17</ecNumber>
    </recommendedName>
</protein>
<comment type="similarity">
    <text evidence="1">Belongs to the mannitol dehydrogenase family.</text>
</comment>
<dbReference type="InterPro" id="IPR013328">
    <property type="entry name" value="6PGD_dom2"/>
</dbReference>
<evidence type="ECO:0000256" key="4">
    <source>
        <dbReference type="ARBA" id="ARBA00023002"/>
    </source>
</evidence>
<organism evidence="10 11">
    <name type="scientific">Candidatus Protofrankia californiensis</name>
    <dbReference type="NCBI Taxonomy" id="1839754"/>
    <lineage>
        <taxon>Bacteria</taxon>
        <taxon>Bacillati</taxon>
        <taxon>Actinomycetota</taxon>
        <taxon>Actinomycetes</taxon>
        <taxon>Frankiales</taxon>
        <taxon>Frankiaceae</taxon>
        <taxon>Protofrankia</taxon>
    </lineage>
</organism>
<keyword evidence="4 10" id="KW-0560">Oxidoreductase</keyword>
<evidence type="ECO:0000313" key="11">
    <source>
        <dbReference type="Proteomes" id="UP000199013"/>
    </source>
</evidence>
<dbReference type="Gene3D" id="3.40.50.720">
    <property type="entry name" value="NAD(P)-binding Rossmann-like Domain"/>
    <property type="match status" value="1"/>
</dbReference>
<name>A0A1C3NSY0_9ACTN</name>